<sequence>MVDNNTNWLGQRLGARGVLTSSDLDALSKLPLTQREFDPGQYLLREGDRPKVCSYLKSGFVYRHKIVGDGGRQIVSVHVPGDFVDAQNILLEQSDHNIQALTDTVMLMVPIDDLLAVAMAHPAITKALWRETLVEAAIMREWVANVGRRDARARTAHMLCEMAVRREAAGLGPRETFDLPMTQEQLGDTLGLTAVHVNRTLKTLELDGLITRNKRSVTVANWRELRSVGDFTANYLHLTNGVSTWSGESRSAHD</sequence>
<dbReference type="PANTHER" id="PTHR24567">
    <property type="entry name" value="CRP FAMILY TRANSCRIPTIONAL REGULATORY PROTEIN"/>
    <property type="match status" value="1"/>
</dbReference>
<dbReference type="Gene3D" id="2.60.120.10">
    <property type="entry name" value="Jelly Rolls"/>
    <property type="match status" value="1"/>
</dbReference>
<keyword evidence="6" id="KW-1185">Reference proteome</keyword>
<dbReference type="Pfam" id="PF13545">
    <property type="entry name" value="HTH_Crp_2"/>
    <property type="match status" value="1"/>
</dbReference>
<proteinExistence type="predicted"/>
<dbReference type="RefSeq" id="WP_261294474.1">
    <property type="nucleotide sequence ID" value="NZ_JANQBK010000008.1"/>
</dbReference>
<dbReference type="InterPro" id="IPR036390">
    <property type="entry name" value="WH_DNA-bd_sf"/>
</dbReference>
<evidence type="ECO:0000313" key="6">
    <source>
        <dbReference type="Proteomes" id="UP001595713"/>
    </source>
</evidence>
<evidence type="ECO:0000313" key="5">
    <source>
        <dbReference type="EMBL" id="MFC3582103.1"/>
    </source>
</evidence>
<feature type="domain" description="HTH crp-type" evidence="4">
    <location>
        <begin position="149"/>
        <end position="223"/>
    </location>
</feature>
<accession>A0ABV7SZY4</accession>
<dbReference type="InterPro" id="IPR036388">
    <property type="entry name" value="WH-like_DNA-bd_sf"/>
</dbReference>
<dbReference type="EMBL" id="JBHRXP010000009">
    <property type="protein sequence ID" value="MFC3582103.1"/>
    <property type="molecule type" value="Genomic_DNA"/>
</dbReference>
<dbReference type="PROSITE" id="PS51063">
    <property type="entry name" value="HTH_CRP_2"/>
    <property type="match status" value="1"/>
</dbReference>
<keyword evidence="3" id="KW-0804">Transcription</keyword>
<gene>
    <name evidence="5" type="ORF">ACFONA_18180</name>
</gene>
<dbReference type="Gene3D" id="1.10.10.10">
    <property type="entry name" value="Winged helix-like DNA-binding domain superfamily/Winged helix DNA-binding domain"/>
    <property type="match status" value="1"/>
</dbReference>
<evidence type="ECO:0000256" key="2">
    <source>
        <dbReference type="ARBA" id="ARBA00023125"/>
    </source>
</evidence>
<protein>
    <submittedName>
        <fullName evidence="5">Crp/Fnr family transcriptional regulator</fullName>
    </submittedName>
</protein>
<dbReference type="SMART" id="SM00100">
    <property type="entry name" value="cNMP"/>
    <property type="match status" value="1"/>
</dbReference>
<dbReference type="CDD" id="cd00038">
    <property type="entry name" value="CAP_ED"/>
    <property type="match status" value="1"/>
</dbReference>
<dbReference type="InterPro" id="IPR014710">
    <property type="entry name" value="RmlC-like_jellyroll"/>
</dbReference>
<name>A0ABV7SZY4_9SPHN</name>
<dbReference type="Proteomes" id="UP001595713">
    <property type="component" value="Unassembled WGS sequence"/>
</dbReference>
<keyword evidence="1" id="KW-0805">Transcription regulation</keyword>
<dbReference type="SUPFAM" id="SSF51206">
    <property type="entry name" value="cAMP-binding domain-like"/>
    <property type="match status" value="1"/>
</dbReference>
<evidence type="ECO:0000256" key="1">
    <source>
        <dbReference type="ARBA" id="ARBA00023015"/>
    </source>
</evidence>
<dbReference type="InterPro" id="IPR050397">
    <property type="entry name" value="Env_Response_Regulators"/>
</dbReference>
<dbReference type="SMART" id="SM00419">
    <property type="entry name" value="HTH_CRP"/>
    <property type="match status" value="1"/>
</dbReference>
<keyword evidence="2" id="KW-0238">DNA-binding</keyword>
<organism evidence="5 6">
    <name type="scientific">Sphingomonas hylomeconis</name>
    <dbReference type="NCBI Taxonomy" id="1395958"/>
    <lineage>
        <taxon>Bacteria</taxon>
        <taxon>Pseudomonadati</taxon>
        <taxon>Pseudomonadota</taxon>
        <taxon>Alphaproteobacteria</taxon>
        <taxon>Sphingomonadales</taxon>
        <taxon>Sphingomonadaceae</taxon>
        <taxon>Sphingomonas</taxon>
    </lineage>
</organism>
<dbReference type="InterPro" id="IPR018490">
    <property type="entry name" value="cNMP-bd_dom_sf"/>
</dbReference>
<dbReference type="InterPro" id="IPR012318">
    <property type="entry name" value="HTH_CRP"/>
</dbReference>
<comment type="caution">
    <text evidence="5">The sequence shown here is derived from an EMBL/GenBank/DDBJ whole genome shotgun (WGS) entry which is preliminary data.</text>
</comment>
<dbReference type="PANTHER" id="PTHR24567:SF68">
    <property type="entry name" value="DNA-BINDING TRANSCRIPTIONAL DUAL REGULATOR CRP"/>
    <property type="match status" value="1"/>
</dbReference>
<dbReference type="Pfam" id="PF00027">
    <property type="entry name" value="cNMP_binding"/>
    <property type="match status" value="1"/>
</dbReference>
<dbReference type="SUPFAM" id="SSF46785">
    <property type="entry name" value="Winged helix' DNA-binding domain"/>
    <property type="match status" value="1"/>
</dbReference>
<dbReference type="InterPro" id="IPR000595">
    <property type="entry name" value="cNMP-bd_dom"/>
</dbReference>
<evidence type="ECO:0000256" key="3">
    <source>
        <dbReference type="ARBA" id="ARBA00023163"/>
    </source>
</evidence>
<evidence type="ECO:0000259" key="4">
    <source>
        <dbReference type="PROSITE" id="PS51063"/>
    </source>
</evidence>
<reference evidence="6" key="1">
    <citation type="journal article" date="2019" name="Int. J. Syst. Evol. Microbiol.">
        <title>The Global Catalogue of Microorganisms (GCM) 10K type strain sequencing project: providing services to taxonomists for standard genome sequencing and annotation.</title>
        <authorList>
            <consortium name="The Broad Institute Genomics Platform"/>
            <consortium name="The Broad Institute Genome Sequencing Center for Infectious Disease"/>
            <person name="Wu L."/>
            <person name="Ma J."/>
        </authorList>
    </citation>
    <scope>NUCLEOTIDE SEQUENCE [LARGE SCALE GENOMIC DNA]</scope>
    <source>
        <strain evidence="6">KCTC 42739</strain>
    </source>
</reference>